<proteinExistence type="predicted"/>
<evidence type="ECO:0000256" key="1">
    <source>
        <dbReference type="SAM" id="MobiDB-lite"/>
    </source>
</evidence>
<dbReference type="AlphaFoldDB" id="A0A4Q9VVC0"/>
<evidence type="ECO:0000313" key="3">
    <source>
        <dbReference type="EMBL" id="TBW40079.1"/>
    </source>
</evidence>
<dbReference type="Proteomes" id="UP000292781">
    <property type="component" value="Unassembled WGS sequence"/>
</dbReference>
<accession>A0A4Q9VVC0</accession>
<sequence length="187" mass="18658">MASHDTLPTTGRPAVADGRLGRIAGGYALACLAAAVVRTLGLVAEESFERGLATVIAANGVGALILVPIASTVVIFVAAAPFATAALVVAESRRWRAAAAYLAAGAIVGPATQVLVAIVDGSTAAPSAGLSGLAAIAGLAGGWVHWLVAVRASPPAPLVPPRRDEPTGEPSPEPELVAAEPPDWNRP</sequence>
<feature type="transmembrane region" description="Helical" evidence="2">
    <location>
        <begin position="61"/>
        <end position="90"/>
    </location>
</feature>
<reference evidence="3 4" key="1">
    <citation type="submission" date="2019-02" db="EMBL/GenBank/DDBJ databases">
        <title>Siculibacillus lacustris gen. nov., sp. nov., a new rosette-forming bacterium isolated from a freshwater crater lake (Lake St. Ana, Romania).</title>
        <authorList>
            <person name="Felfoldi T."/>
            <person name="Marton Z."/>
            <person name="Szabo A."/>
            <person name="Mentes A."/>
            <person name="Boka K."/>
            <person name="Marialigeti K."/>
            <person name="Mathe I."/>
            <person name="Koncz M."/>
            <person name="Schumann P."/>
            <person name="Toth E."/>
        </authorList>
    </citation>
    <scope>NUCLEOTIDE SEQUENCE [LARGE SCALE GENOMIC DNA]</scope>
    <source>
        <strain evidence="3 4">SA-279</strain>
    </source>
</reference>
<evidence type="ECO:0000256" key="2">
    <source>
        <dbReference type="SAM" id="Phobius"/>
    </source>
</evidence>
<name>A0A4Q9VVC0_9HYPH</name>
<feature type="transmembrane region" description="Helical" evidence="2">
    <location>
        <begin position="125"/>
        <end position="148"/>
    </location>
</feature>
<keyword evidence="4" id="KW-1185">Reference proteome</keyword>
<organism evidence="3 4">
    <name type="scientific">Siculibacillus lacustris</name>
    <dbReference type="NCBI Taxonomy" id="1549641"/>
    <lineage>
        <taxon>Bacteria</taxon>
        <taxon>Pseudomonadati</taxon>
        <taxon>Pseudomonadota</taxon>
        <taxon>Alphaproteobacteria</taxon>
        <taxon>Hyphomicrobiales</taxon>
        <taxon>Ancalomicrobiaceae</taxon>
        <taxon>Siculibacillus</taxon>
    </lineage>
</organism>
<feature type="region of interest" description="Disordered" evidence="1">
    <location>
        <begin position="154"/>
        <end position="187"/>
    </location>
</feature>
<gene>
    <name evidence="3" type="ORF">EYW49_05280</name>
</gene>
<feature type="transmembrane region" description="Helical" evidence="2">
    <location>
        <begin position="20"/>
        <end position="41"/>
    </location>
</feature>
<evidence type="ECO:0000313" key="4">
    <source>
        <dbReference type="Proteomes" id="UP000292781"/>
    </source>
</evidence>
<feature type="transmembrane region" description="Helical" evidence="2">
    <location>
        <begin position="97"/>
        <end position="119"/>
    </location>
</feature>
<protein>
    <submittedName>
        <fullName evidence="3">Uncharacterized protein</fullName>
    </submittedName>
</protein>
<keyword evidence="2" id="KW-1133">Transmembrane helix</keyword>
<comment type="caution">
    <text evidence="3">The sequence shown here is derived from an EMBL/GenBank/DDBJ whole genome shotgun (WGS) entry which is preliminary data.</text>
</comment>
<dbReference type="RefSeq" id="WP_131306935.1">
    <property type="nucleotide sequence ID" value="NZ_SJFN01000005.1"/>
</dbReference>
<dbReference type="EMBL" id="SJFN01000005">
    <property type="protein sequence ID" value="TBW40079.1"/>
    <property type="molecule type" value="Genomic_DNA"/>
</dbReference>
<keyword evidence="2" id="KW-0812">Transmembrane</keyword>
<keyword evidence="2" id="KW-0472">Membrane</keyword>